<protein>
    <recommendedName>
        <fullName evidence="1">MaoC-like domain-containing protein</fullName>
    </recommendedName>
</protein>
<dbReference type="PANTHER" id="PTHR43841">
    <property type="entry name" value="3-HYDROXYACYL-THIOESTER DEHYDRATASE HTDX-RELATED"/>
    <property type="match status" value="1"/>
</dbReference>
<dbReference type="PRINTS" id="PR01483">
    <property type="entry name" value="FASYNTHASE"/>
</dbReference>
<dbReference type="Gene3D" id="3.10.129.10">
    <property type="entry name" value="Hotdog Thioesterase"/>
    <property type="match status" value="1"/>
</dbReference>
<dbReference type="SUPFAM" id="SSF54637">
    <property type="entry name" value="Thioesterase/thiol ester dehydrase-isomerase"/>
    <property type="match status" value="1"/>
</dbReference>
<dbReference type="GO" id="GO:0004312">
    <property type="term" value="F:fatty acid synthase activity"/>
    <property type="evidence" value="ECO:0007669"/>
    <property type="project" value="InterPro"/>
</dbReference>
<dbReference type="Proteomes" id="UP000501868">
    <property type="component" value="Chromosome"/>
</dbReference>
<feature type="domain" description="MaoC-like" evidence="1">
    <location>
        <begin position="6"/>
        <end position="99"/>
    </location>
</feature>
<dbReference type="GO" id="GO:0005835">
    <property type="term" value="C:fatty acid synthase complex"/>
    <property type="evidence" value="ECO:0007669"/>
    <property type="project" value="InterPro"/>
</dbReference>
<organism evidence="2 3">
    <name type="scientific">Priestia megaterium</name>
    <name type="common">Bacillus megaterium</name>
    <dbReference type="NCBI Taxonomy" id="1404"/>
    <lineage>
        <taxon>Bacteria</taxon>
        <taxon>Bacillati</taxon>
        <taxon>Bacillota</taxon>
        <taxon>Bacilli</taxon>
        <taxon>Bacillales</taxon>
        <taxon>Bacillaceae</taxon>
        <taxon>Priestia</taxon>
    </lineage>
</organism>
<dbReference type="AlphaFoldDB" id="A0A6H1NX67"/>
<evidence type="ECO:0000313" key="3">
    <source>
        <dbReference type="Proteomes" id="UP000501868"/>
    </source>
</evidence>
<reference evidence="2 3" key="2">
    <citation type="submission" date="2020-04" db="EMBL/GenBank/DDBJ databases">
        <authorList>
            <person name="Fomenkov A."/>
            <person name="Anton B.P."/>
            <person name="Roberts R.J."/>
        </authorList>
    </citation>
    <scope>NUCLEOTIDE SEQUENCE [LARGE SCALE GENOMIC DNA]</scope>
    <source>
        <strain evidence="2 3">S2</strain>
    </source>
</reference>
<sequence length="126" mass="14072">MNMITFQITEKDVEQYAVISGDYNPIHLDIEAAKQQGFTNKIAHGMLTVAKVLSVLSNESLIPQVLLSQYEFTFISPVYVGDLVTLTIKQAENKIRVEGKCGGKIVVKGCLIVVREIPDDLYWIDV</sequence>
<proteinExistence type="predicted"/>
<gene>
    <name evidence="2" type="ORF">HFZ78_03320</name>
</gene>
<dbReference type="InterPro" id="IPR003965">
    <property type="entry name" value="Fatty_acid_synthase"/>
</dbReference>
<dbReference type="PANTHER" id="PTHR43841:SF3">
    <property type="entry name" value="(3R)-HYDROXYACYL-ACP DEHYDRATASE SUBUNIT HADB"/>
    <property type="match status" value="1"/>
</dbReference>
<accession>A0A6H1NX67</accession>
<dbReference type="Pfam" id="PF01575">
    <property type="entry name" value="MaoC_dehydratas"/>
    <property type="match status" value="1"/>
</dbReference>
<reference evidence="2 3" key="1">
    <citation type="submission" date="2020-04" db="EMBL/GenBank/DDBJ databases">
        <title>Genome-Wide Identification of 5-Methylcytosine Sites in Bacterial Genomes By High-Throughput Sequencing of MspJI Restriction Fragments.</title>
        <authorList>
            <person name="Wu V."/>
        </authorList>
    </citation>
    <scope>NUCLEOTIDE SEQUENCE [LARGE SCALE GENOMIC DNA]</scope>
    <source>
        <strain evidence="2 3">S2</strain>
    </source>
</reference>
<dbReference type="GO" id="GO:0006633">
    <property type="term" value="P:fatty acid biosynthetic process"/>
    <property type="evidence" value="ECO:0007669"/>
    <property type="project" value="InterPro"/>
</dbReference>
<dbReference type="EMBL" id="CP051128">
    <property type="protein sequence ID" value="QIZ05904.1"/>
    <property type="molecule type" value="Genomic_DNA"/>
</dbReference>
<evidence type="ECO:0000313" key="2">
    <source>
        <dbReference type="EMBL" id="QIZ05904.1"/>
    </source>
</evidence>
<name>A0A6H1NX67_PRIMG</name>
<dbReference type="InterPro" id="IPR029069">
    <property type="entry name" value="HotDog_dom_sf"/>
</dbReference>
<dbReference type="InterPro" id="IPR002539">
    <property type="entry name" value="MaoC-like_dom"/>
</dbReference>
<evidence type="ECO:0000259" key="1">
    <source>
        <dbReference type="Pfam" id="PF01575"/>
    </source>
</evidence>